<name>A0A8T4HBT6_9SPHI</name>
<evidence type="ECO:0000313" key="2">
    <source>
        <dbReference type="Proteomes" id="UP000679691"/>
    </source>
</evidence>
<organism evidence="1 2">
    <name type="scientific">Rhinopithecimicrobium faecis</name>
    <dbReference type="NCBI Taxonomy" id="2820698"/>
    <lineage>
        <taxon>Bacteria</taxon>
        <taxon>Pseudomonadati</taxon>
        <taxon>Bacteroidota</taxon>
        <taxon>Sphingobacteriia</taxon>
        <taxon>Sphingobacteriales</taxon>
        <taxon>Sphingobacteriaceae</taxon>
        <taxon>Rhinopithecimicrobium</taxon>
    </lineage>
</organism>
<reference evidence="1" key="1">
    <citation type="submission" date="2021-03" db="EMBL/GenBank/DDBJ databases">
        <authorList>
            <person name="Lu T."/>
            <person name="Wang Q."/>
            <person name="Han X."/>
        </authorList>
    </citation>
    <scope>NUCLEOTIDE SEQUENCE</scope>
    <source>
        <strain evidence="1">WQ 2009</strain>
    </source>
</reference>
<comment type="caution">
    <text evidence="1">The sequence shown here is derived from an EMBL/GenBank/DDBJ whole genome shotgun (WGS) entry which is preliminary data.</text>
</comment>
<evidence type="ECO:0000313" key="1">
    <source>
        <dbReference type="EMBL" id="MBP3944409.1"/>
    </source>
</evidence>
<dbReference type="EMBL" id="JAGKSB010000017">
    <property type="protein sequence ID" value="MBP3944409.1"/>
    <property type="molecule type" value="Genomic_DNA"/>
</dbReference>
<proteinExistence type="predicted"/>
<protein>
    <submittedName>
        <fullName evidence="1">Uncharacterized protein</fullName>
    </submittedName>
</protein>
<keyword evidence="2" id="KW-1185">Reference proteome</keyword>
<dbReference type="AlphaFoldDB" id="A0A8T4HBT6"/>
<gene>
    <name evidence="1" type="ORF">J5U18_12745</name>
</gene>
<accession>A0A8T4HBT6</accession>
<sequence length="320" mass="36654">MMLINSSTEMMELTGSWYESNVFSRVVNDIEFETDDLSNIIGDALIEKAQSIYTRLHAENNLEEAVTQLEKVLLRKVQLPIAIMASYHYYQSNIVAHETTSRVVKVNAENEKLAWEWMLDRDDQAHLKKAQRAIDNLIDFLDKNKMEQWVTSEKYLQSKSLFVNNTEVFGRYFPIDNSARFYYLAEPILREVQNLKLKKSLGEDYEALLSGFQADSLSDAQQRILDHARRAQVLFTIAIAVDRLAIQVLPEGVVKKIKSASQSVNSNSSANLDELKRFTSRMLLDAEDALNEIKKIRNADSIVNARLIPENNPSNKFART</sequence>
<dbReference type="Pfam" id="PF20459">
    <property type="entry name" value="DUF6712"/>
    <property type="match status" value="2"/>
</dbReference>
<dbReference type="Proteomes" id="UP000679691">
    <property type="component" value="Unassembled WGS sequence"/>
</dbReference>
<dbReference type="InterPro" id="IPR046558">
    <property type="entry name" value="DUF6712"/>
</dbReference>